<dbReference type="SUPFAM" id="SSF81296">
    <property type="entry name" value="E set domains"/>
    <property type="match status" value="1"/>
</dbReference>
<dbReference type="Gene3D" id="2.60.40.10">
    <property type="entry name" value="Immunoglobulins"/>
    <property type="match status" value="1"/>
</dbReference>
<dbReference type="EMBL" id="FPHN01000173">
    <property type="protein sequence ID" value="SFV64732.1"/>
    <property type="molecule type" value="Genomic_DNA"/>
</dbReference>
<name>A0A1W1CG84_9ZZZZ</name>
<sequence length="105" mass="11736">MGNMKIKAKVKGDTLKCKVQVKHDMLTYDQAKKKGKDANFITYITAKAGDKIVYEASTSQFLSKNPIFKFEANAEGLKKGDKLEMSWTDLSGKTVTEDKKIKGLK</sequence>
<protein>
    <submittedName>
        <fullName evidence="2">Sulfur oxidation protein SoxZ</fullName>
    </submittedName>
</protein>
<accession>A0A1W1CG84</accession>
<evidence type="ECO:0000259" key="1">
    <source>
        <dbReference type="Pfam" id="PF08770"/>
    </source>
</evidence>
<dbReference type="InterPro" id="IPR014756">
    <property type="entry name" value="Ig_E-set"/>
</dbReference>
<dbReference type="NCBIfam" id="TIGR04490">
    <property type="entry name" value="SoxZ_true"/>
    <property type="match status" value="1"/>
</dbReference>
<reference evidence="2" key="1">
    <citation type="submission" date="2016-10" db="EMBL/GenBank/DDBJ databases">
        <authorList>
            <person name="de Groot N.N."/>
        </authorList>
    </citation>
    <scope>NUCLEOTIDE SEQUENCE</scope>
</reference>
<dbReference type="InterPro" id="IPR013783">
    <property type="entry name" value="Ig-like_fold"/>
</dbReference>
<dbReference type="AlphaFoldDB" id="A0A1W1CG84"/>
<dbReference type="InterPro" id="IPR014880">
    <property type="entry name" value="SoxZ_dom"/>
</dbReference>
<evidence type="ECO:0000313" key="2">
    <source>
        <dbReference type="EMBL" id="SFV64732.1"/>
    </source>
</evidence>
<dbReference type="Pfam" id="PF08770">
    <property type="entry name" value="SoxZ"/>
    <property type="match status" value="1"/>
</dbReference>
<organism evidence="2">
    <name type="scientific">hydrothermal vent metagenome</name>
    <dbReference type="NCBI Taxonomy" id="652676"/>
    <lineage>
        <taxon>unclassified sequences</taxon>
        <taxon>metagenomes</taxon>
        <taxon>ecological metagenomes</taxon>
    </lineage>
</organism>
<feature type="domain" description="Sulphur oxidation protein SoxZ" evidence="1">
    <location>
        <begin position="6"/>
        <end position="98"/>
    </location>
</feature>
<gene>
    <name evidence="2" type="ORF">MNB_SV-14-1414</name>
</gene>
<proteinExistence type="predicted"/>
<dbReference type="InterPro" id="IPR030995">
    <property type="entry name" value="SoxZ"/>
</dbReference>